<evidence type="ECO:0000256" key="2">
    <source>
        <dbReference type="SAM" id="Coils"/>
    </source>
</evidence>
<dbReference type="STRING" id="4555.K3Z795"/>
<evidence type="ECO:0000313" key="5">
    <source>
        <dbReference type="Proteomes" id="UP000004995"/>
    </source>
</evidence>
<dbReference type="Pfam" id="PF00400">
    <property type="entry name" value="WD40"/>
    <property type="match status" value="1"/>
</dbReference>
<dbReference type="InterPro" id="IPR015943">
    <property type="entry name" value="WD40/YVTN_repeat-like_dom_sf"/>
</dbReference>
<organism evidence="4 5">
    <name type="scientific">Setaria italica</name>
    <name type="common">Foxtail millet</name>
    <name type="synonym">Panicum italicum</name>
    <dbReference type="NCBI Taxonomy" id="4555"/>
    <lineage>
        <taxon>Eukaryota</taxon>
        <taxon>Viridiplantae</taxon>
        <taxon>Streptophyta</taxon>
        <taxon>Embryophyta</taxon>
        <taxon>Tracheophyta</taxon>
        <taxon>Spermatophyta</taxon>
        <taxon>Magnoliopsida</taxon>
        <taxon>Liliopsida</taxon>
        <taxon>Poales</taxon>
        <taxon>Poaceae</taxon>
        <taxon>PACMAD clade</taxon>
        <taxon>Panicoideae</taxon>
        <taxon>Panicodae</taxon>
        <taxon>Paniceae</taxon>
        <taxon>Cenchrinae</taxon>
        <taxon>Setaria</taxon>
    </lineage>
</organism>
<dbReference type="PANTHER" id="PTHR47198:SF1">
    <property type="entry name" value="WD REPEAT-CONTAINING PROTEIN 91-LIKE ISOFORM X1"/>
    <property type="match status" value="1"/>
</dbReference>
<dbReference type="AlphaFoldDB" id="K3Z795"/>
<dbReference type="HOGENOM" id="CLU_022078_2_1_1"/>
<dbReference type="SMART" id="SM00320">
    <property type="entry name" value="WD40"/>
    <property type="match status" value="2"/>
</dbReference>
<dbReference type="PROSITE" id="PS50082">
    <property type="entry name" value="WD_REPEATS_2"/>
    <property type="match status" value="1"/>
</dbReference>
<evidence type="ECO:0000256" key="1">
    <source>
        <dbReference type="PROSITE-ProRule" id="PRU00221"/>
    </source>
</evidence>
<dbReference type="InterPro" id="IPR001680">
    <property type="entry name" value="WD40_rpt"/>
</dbReference>
<dbReference type="PANTHER" id="PTHR47198">
    <property type="entry name" value="OS05G0299300 PROTEIN"/>
    <property type="match status" value="1"/>
</dbReference>
<dbReference type="InParanoid" id="K3Z795"/>
<keyword evidence="1" id="KW-0853">WD repeat</keyword>
<keyword evidence="5" id="KW-1185">Reference proteome</keyword>
<proteinExistence type="predicted"/>
<dbReference type="Gene3D" id="2.130.10.10">
    <property type="entry name" value="YVTN repeat-like/Quinoprotein amine dehydrogenase"/>
    <property type="match status" value="1"/>
</dbReference>
<evidence type="ECO:0000256" key="3">
    <source>
        <dbReference type="SAM" id="MobiDB-lite"/>
    </source>
</evidence>
<feature type="coiled-coil region" evidence="2">
    <location>
        <begin position="135"/>
        <end position="176"/>
    </location>
</feature>
<reference evidence="4" key="2">
    <citation type="submission" date="2018-08" db="UniProtKB">
        <authorList>
            <consortium name="EnsemblPlants"/>
        </authorList>
    </citation>
    <scope>IDENTIFICATION</scope>
    <source>
        <strain evidence="4">Yugu1</strain>
    </source>
</reference>
<dbReference type="eggNOG" id="KOG1333">
    <property type="taxonomic scope" value="Eukaryota"/>
</dbReference>
<protein>
    <submittedName>
        <fullName evidence="4">Uncharacterized protein</fullName>
    </submittedName>
</protein>
<name>K3Z795_SETIT</name>
<dbReference type="EnsemblPlants" id="KQL13813">
    <property type="protein sequence ID" value="KQL13813"/>
    <property type="gene ID" value="SETIT_022415mg"/>
</dbReference>
<accession>K3Z795</accession>
<sequence>MENVRYAEELVREFLVFRGFTSTLQAYESELSTEIGRNFQVDKILDLVFSEYIAKYQLDRLVGLFTFFKQCFTSPVDTELFSTLVKLELSVLRYYVINALKSGRQDKVVEFFGESSNYLMQKREDWLPWFALLRISTEKNTIKSLKNDIKQLNNKLAELQASLEAKEDELSQLRRNSSGAGYGNKNLVGTSTAGFLLEQEMSENYEESSASGNVIQGFDSRSSSSVKSSSRGGKLHESSEIIHTEDEQILFTEEDFPEVKVDFQETFLGHNSSISQCRFSASGSNIASSSIDGTVRIWTHDSSTPSSKNATIYCGAEVCALSWECRSDRLLLIGTANGGIKAWNADAKRVVCDLNTSRDFPSCIKTVMF</sequence>
<feature type="compositionally biased region" description="Low complexity" evidence="3">
    <location>
        <begin position="220"/>
        <end position="232"/>
    </location>
</feature>
<dbReference type="InterPro" id="IPR036322">
    <property type="entry name" value="WD40_repeat_dom_sf"/>
</dbReference>
<evidence type="ECO:0000313" key="4">
    <source>
        <dbReference type="EnsemblPlants" id="KQL13813"/>
    </source>
</evidence>
<dbReference type="PROSITE" id="PS50294">
    <property type="entry name" value="WD_REPEATS_REGION"/>
    <property type="match status" value="1"/>
</dbReference>
<feature type="repeat" description="WD" evidence="1">
    <location>
        <begin position="267"/>
        <end position="308"/>
    </location>
</feature>
<keyword evidence="2" id="KW-0175">Coiled coil</keyword>
<dbReference type="EMBL" id="AGNK02001483">
    <property type="status" value="NOT_ANNOTATED_CDS"/>
    <property type="molecule type" value="Genomic_DNA"/>
</dbReference>
<dbReference type="Proteomes" id="UP000004995">
    <property type="component" value="Unassembled WGS sequence"/>
</dbReference>
<dbReference type="SUPFAM" id="SSF50978">
    <property type="entry name" value="WD40 repeat-like"/>
    <property type="match status" value="1"/>
</dbReference>
<feature type="region of interest" description="Disordered" evidence="3">
    <location>
        <begin position="208"/>
        <end position="239"/>
    </location>
</feature>
<reference evidence="5" key="1">
    <citation type="journal article" date="2012" name="Nat. Biotechnol.">
        <title>Reference genome sequence of the model plant Setaria.</title>
        <authorList>
            <person name="Bennetzen J.L."/>
            <person name="Schmutz J."/>
            <person name="Wang H."/>
            <person name="Percifield R."/>
            <person name="Hawkins J."/>
            <person name="Pontaroli A.C."/>
            <person name="Estep M."/>
            <person name="Feng L."/>
            <person name="Vaughn J.N."/>
            <person name="Grimwood J."/>
            <person name="Jenkins J."/>
            <person name="Barry K."/>
            <person name="Lindquist E."/>
            <person name="Hellsten U."/>
            <person name="Deshpande S."/>
            <person name="Wang X."/>
            <person name="Wu X."/>
            <person name="Mitros T."/>
            <person name="Triplett J."/>
            <person name="Yang X."/>
            <person name="Ye C.Y."/>
            <person name="Mauro-Herrera M."/>
            <person name="Wang L."/>
            <person name="Li P."/>
            <person name="Sharma M."/>
            <person name="Sharma R."/>
            <person name="Ronald P.C."/>
            <person name="Panaud O."/>
            <person name="Kellogg E.A."/>
            <person name="Brutnell T.P."/>
            <person name="Doust A.N."/>
            <person name="Tuskan G.A."/>
            <person name="Rokhsar D."/>
            <person name="Devos K.M."/>
        </authorList>
    </citation>
    <scope>NUCLEOTIDE SEQUENCE [LARGE SCALE GENOMIC DNA]</scope>
    <source>
        <strain evidence="5">cv. Yugu1</strain>
    </source>
</reference>
<dbReference type="OMA" id="ANCPEIN"/>
<dbReference type="Gramene" id="KQL13813">
    <property type="protein sequence ID" value="KQL13813"/>
    <property type="gene ID" value="SETIT_022415mg"/>
</dbReference>